<dbReference type="CDD" id="cd18880">
    <property type="entry name" value="NUDIX_ADPRase"/>
    <property type="match status" value="1"/>
</dbReference>
<evidence type="ECO:0000256" key="1">
    <source>
        <dbReference type="ARBA" id="ARBA00001946"/>
    </source>
</evidence>
<evidence type="ECO:0000313" key="6">
    <source>
        <dbReference type="Proteomes" id="UP000798808"/>
    </source>
</evidence>
<dbReference type="RefSeq" id="WP_155172814.1">
    <property type="nucleotide sequence ID" value="NZ_BAAAFL010000015.1"/>
</dbReference>
<keyword evidence="2 3" id="KW-0378">Hydrolase</keyword>
<gene>
    <name evidence="5" type="ORF">E1163_13900</name>
</gene>
<dbReference type="PROSITE" id="PS51462">
    <property type="entry name" value="NUDIX"/>
    <property type="match status" value="1"/>
</dbReference>
<dbReference type="GO" id="GO:0016787">
    <property type="term" value="F:hydrolase activity"/>
    <property type="evidence" value="ECO:0007669"/>
    <property type="project" value="UniProtKB-KW"/>
</dbReference>
<dbReference type="PANTHER" id="PTHR43046">
    <property type="entry name" value="GDP-MANNOSE MANNOSYL HYDROLASE"/>
    <property type="match status" value="1"/>
</dbReference>
<dbReference type="SUPFAM" id="SSF55811">
    <property type="entry name" value="Nudix"/>
    <property type="match status" value="1"/>
</dbReference>
<keyword evidence="6" id="KW-1185">Reference proteome</keyword>
<proteinExistence type="inferred from homology"/>
<dbReference type="InterPro" id="IPR000086">
    <property type="entry name" value="NUDIX_hydrolase_dom"/>
</dbReference>
<dbReference type="Pfam" id="PF00293">
    <property type="entry name" value="NUDIX"/>
    <property type="match status" value="1"/>
</dbReference>
<evidence type="ECO:0000256" key="3">
    <source>
        <dbReference type="RuleBase" id="RU003476"/>
    </source>
</evidence>
<sequence>MNDAIKSTYGNKVRVRVCGICVKDDALLLVNHGSLNDKDALWIPPGGGIEPGEAAEVALKREFREETGLQIDVSEFLFVNEFIQPPLHAVELFFRVNILDGALMQGTDPELDAGNQIIKKVEFVTFQKLAVMGNEILHNALHSLESLESLLNMRGYFKFCQ</sequence>
<comment type="caution">
    <text evidence="5">The sequence shown here is derived from an EMBL/GenBank/DDBJ whole genome shotgun (WGS) entry which is preliminary data.</text>
</comment>
<dbReference type="PANTHER" id="PTHR43046:SF14">
    <property type="entry name" value="MUTT_NUDIX FAMILY PROTEIN"/>
    <property type="match status" value="1"/>
</dbReference>
<name>A0ABW9RQ33_9BACT</name>
<protein>
    <submittedName>
        <fullName evidence="5">NUDIX hydrolase</fullName>
    </submittedName>
</protein>
<reference evidence="5 6" key="1">
    <citation type="submission" date="2019-02" db="EMBL/GenBank/DDBJ databases">
        <authorList>
            <person name="Goldberg S.R."/>
            <person name="Haltli B.A."/>
            <person name="Correa H."/>
            <person name="Russell K.G."/>
        </authorList>
    </citation>
    <scope>NUCLEOTIDE SEQUENCE [LARGE SCALE GENOMIC DNA]</scope>
    <source>
        <strain evidence="5 6">JCM 16186</strain>
    </source>
</reference>
<dbReference type="InterPro" id="IPR020084">
    <property type="entry name" value="NUDIX_hydrolase_CS"/>
</dbReference>
<evidence type="ECO:0000313" key="5">
    <source>
        <dbReference type="EMBL" id="MTI26046.1"/>
    </source>
</evidence>
<evidence type="ECO:0000259" key="4">
    <source>
        <dbReference type="PROSITE" id="PS51462"/>
    </source>
</evidence>
<dbReference type="PROSITE" id="PS00893">
    <property type="entry name" value="NUDIX_BOX"/>
    <property type="match status" value="1"/>
</dbReference>
<organism evidence="5 6">
    <name type="scientific">Fulvivirga kasyanovii</name>
    <dbReference type="NCBI Taxonomy" id="396812"/>
    <lineage>
        <taxon>Bacteria</taxon>
        <taxon>Pseudomonadati</taxon>
        <taxon>Bacteroidota</taxon>
        <taxon>Cytophagia</taxon>
        <taxon>Cytophagales</taxon>
        <taxon>Fulvivirgaceae</taxon>
        <taxon>Fulvivirga</taxon>
    </lineage>
</organism>
<dbReference type="InterPro" id="IPR015797">
    <property type="entry name" value="NUDIX_hydrolase-like_dom_sf"/>
</dbReference>
<dbReference type="EMBL" id="SMLW01000559">
    <property type="protein sequence ID" value="MTI26046.1"/>
    <property type="molecule type" value="Genomic_DNA"/>
</dbReference>
<comment type="similarity">
    <text evidence="3">Belongs to the Nudix hydrolase family.</text>
</comment>
<comment type="cofactor">
    <cofactor evidence="1">
        <name>Mg(2+)</name>
        <dbReference type="ChEBI" id="CHEBI:18420"/>
    </cofactor>
</comment>
<dbReference type="Proteomes" id="UP000798808">
    <property type="component" value="Unassembled WGS sequence"/>
</dbReference>
<dbReference type="Gene3D" id="3.90.79.10">
    <property type="entry name" value="Nucleoside Triphosphate Pyrophosphohydrolase"/>
    <property type="match status" value="1"/>
</dbReference>
<accession>A0ABW9RQ33</accession>
<dbReference type="PRINTS" id="PR00502">
    <property type="entry name" value="NUDIXFAMILY"/>
</dbReference>
<dbReference type="InterPro" id="IPR020476">
    <property type="entry name" value="Nudix_hydrolase"/>
</dbReference>
<evidence type="ECO:0000256" key="2">
    <source>
        <dbReference type="ARBA" id="ARBA00022801"/>
    </source>
</evidence>
<feature type="domain" description="Nudix hydrolase" evidence="4">
    <location>
        <begin position="13"/>
        <end position="154"/>
    </location>
</feature>